<keyword evidence="4" id="KW-0723">Serine/threonine-protein kinase</keyword>
<evidence type="ECO:0000256" key="2">
    <source>
        <dbReference type="ARBA" id="ARBA00022840"/>
    </source>
</evidence>
<sequence>MTNNGSEKSKEKTWRRSSSASDEHILLLRDGWRGFGSFKSFLKEELEVFFGDDDSTRMVSKYDIREEIGHGSFGSVNRCIDVLTGKEYAIKEFSKVQLRKVYGNSRLSHSRCESDSFIYNNDISLYRHIKNNYEENNPFFYIRKEIDIMKKINHRNIVNMIDALDDPNGDSLYIVLEMCEKGVLMDLGMNKTATPYSETECRKWFRDLMLGVEYLHANGICHCDIKPENLLLSKDGTLKITDFSISKMFTRDDSFRKIKGTPAFMAPELCFSDGNIVSGKAADIWSMGITLWCLIFGCLPFYDSDIIKLYNMIKTKEIIIPQYVAPSLKDLFQKILEKIPEKRIKLHDLRKHNWITQDGLDPLITYEENILGSTQNSTCNFDSSSLLKKKN</sequence>
<comment type="similarity">
    <text evidence="4">Belongs to the protein kinase superfamily.</text>
</comment>
<evidence type="ECO:0000256" key="4">
    <source>
        <dbReference type="RuleBase" id="RU000304"/>
    </source>
</evidence>
<dbReference type="VEuPathDB" id="FungiDB:T552_02343"/>
<comment type="caution">
    <text evidence="6">The sequence shown here is derived from an EMBL/GenBank/DDBJ whole genome shotgun (WGS) entry which is preliminary data.</text>
</comment>
<dbReference type="AlphaFoldDB" id="A0A0W4ZG89"/>
<dbReference type="RefSeq" id="XP_018225406.1">
    <property type="nucleotide sequence ID" value="XM_018370888.1"/>
</dbReference>
<dbReference type="InterPro" id="IPR011009">
    <property type="entry name" value="Kinase-like_dom_sf"/>
</dbReference>
<dbReference type="InterPro" id="IPR008271">
    <property type="entry name" value="Ser/Thr_kinase_AS"/>
</dbReference>
<dbReference type="InterPro" id="IPR017441">
    <property type="entry name" value="Protein_kinase_ATP_BS"/>
</dbReference>
<evidence type="ECO:0000259" key="5">
    <source>
        <dbReference type="PROSITE" id="PS50011"/>
    </source>
</evidence>
<name>A0A0W4ZG89_PNEC8</name>
<dbReference type="CDD" id="cd14008">
    <property type="entry name" value="STKc_LKB1_CaMKK"/>
    <property type="match status" value="1"/>
</dbReference>
<dbReference type="PANTHER" id="PTHR24346">
    <property type="entry name" value="MAP/MICROTUBULE AFFINITY-REGULATING KINASE"/>
    <property type="match status" value="1"/>
</dbReference>
<evidence type="ECO:0000256" key="1">
    <source>
        <dbReference type="ARBA" id="ARBA00022741"/>
    </source>
</evidence>
<accession>A0A0W4ZG89</accession>
<dbReference type="GO" id="GO:0004674">
    <property type="term" value="F:protein serine/threonine kinase activity"/>
    <property type="evidence" value="ECO:0007669"/>
    <property type="project" value="UniProtKB-KW"/>
</dbReference>
<organism evidence="6 7">
    <name type="scientific">Pneumocystis carinii (strain B80)</name>
    <name type="common">Rat pneumocystis pneumonia agent</name>
    <name type="synonym">Pneumocystis carinii f. sp. carinii</name>
    <dbReference type="NCBI Taxonomy" id="1408658"/>
    <lineage>
        <taxon>Eukaryota</taxon>
        <taxon>Fungi</taxon>
        <taxon>Dikarya</taxon>
        <taxon>Ascomycota</taxon>
        <taxon>Taphrinomycotina</taxon>
        <taxon>Pneumocystomycetes</taxon>
        <taxon>Pneumocystaceae</taxon>
        <taxon>Pneumocystis</taxon>
    </lineage>
</organism>
<dbReference type="GO" id="GO:0035556">
    <property type="term" value="P:intracellular signal transduction"/>
    <property type="evidence" value="ECO:0007669"/>
    <property type="project" value="TreeGrafter"/>
</dbReference>
<keyword evidence="1 3" id="KW-0547">Nucleotide-binding</keyword>
<dbReference type="PROSITE" id="PS00107">
    <property type="entry name" value="PROTEIN_KINASE_ATP"/>
    <property type="match status" value="1"/>
</dbReference>
<gene>
    <name evidence="6" type="ORF">T552_02343</name>
</gene>
<dbReference type="GO" id="GO:0005524">
    <property type="term" value="F:ATP binding"/>
    <property type="evidence" value="ECO:0007669"/>
    <property type="project" value="UniProtKB-UniRule"/>
</dbReference>
<dbReference type="PANTHER" id="PTHR24346:SF77">
    <property type="entry name" value="SERINE THREONINE PROTEIN KINASE"/>
    <property type="match status" value="1"/>
</dbReference>
<dbReference type="OrthoDB" id="68483at2759"/>
<evidence type="ECO:0000313" key="6">
    <source>
        <dbReference type="EMBL" id="KTW27364.1"/>
    </source>
</evidence>
<dbReference type="FunFam" id="1.10.510.10:FF:000571">
    <property type="entry name" value="Maternal embryonic leucine zipper kinase"/>
    <property type="match status" value="1"/>
</dbReference>
<feature type="domain" description="Protein kinase" evidence="5">
    <location>
        <begin position="62"/>
        <end position="355"/>
    </location>
</feature>
<dbReference type="InterPro" id="IPR000719">
    <property type="entry name" value="Prot_kinase_dom"/>
</dbReference>
<evidence type="ECO:0000313" key="7">
    <source>
        <dbReference type="Proteomes" id="UP000054454"/>
    </source>
</evidence>
<proteinExistence type="inferred from homology"/>
<feature type="binding site" evidence="3">
    <location>
        <position position="91"/>
    </location>
    <ligand>
        <name>ATP</name>
        <dbReference type="ChEBI" id="CHEBI:30616"/>
    </ligand>
</feature>
<dbReference type="Pfam" id="PF00069">
    <property type="entry name" value="Pkinase"/>
    <property type="match status" value="1"/>
</dbReference>
<evidence type="ECO:0000256" key="3">
    <source>
        <dbReference type="PROSITE-ProRule" id="PRU10141"/>
    </source>
</evidence>
<dbReference type="Gene3D" id="1.10.510.10">
    <property type="entry name" value="Transferase(Phosphotransferase) domain 1"/>
    <property type="match status" value="1"/>
</dbReference>
<reference evidence="7" key="1">
    <citation type="journal article" date="2016" name="Nat. Commun.">
        <title>Genome analysis of three Pneumocystis species reveals adaptation mechanisms to life exclusively in mammalian hosts.</title>
        <authorList>
            <person name="Ma L."/>
            <person name="Chen Z."/>
            <person name="Huang D.W."/>
            <person name="Kutty G."/>
            <person name="Ishihara M."/>
            <person name="Wang H."/>
            <person name="Abouelleil A."/>
            <person name="Bishop L."/>
            <person name="Davey E."/>
            <person name="Deng R."/>
            <person name="Deng X."/>
            <person name="Fan L."/>
            <person name="Fantoni G."/>
            <person name="Fitzgerald M."/>
            <person name="Gogineni E."/>
            <person name="Goldberg J.M."/>
            <person name="Handley G."/>
            <person name="Hu X."/>
            <person name="Huber C."/>
            <person name="Jiao X."/>
            <person name="Jones K."/>
            <person name="Levin J.Z."/>
            <person name="Liu Y."/>
            <person name="Macdonald P."/>
            <person name="Melnikov A."/>
            <person name="Raley C."/>
            <person name="Sassi M."/>
            <person name="Sherman B.T."/>
            <person name="Song X."/>
            <person name="Sykes S."/>
            <person name="Tran B."/>
            <person name="Walsh L."/>
            <person name="Xia Y."/>
            <person name="Yang J."/>
            <person name="Young S."/>
            <person name="Zeng Q."/>
            <person name="Zheng X."/>
            <person name="Stephens R."/>
            <person name="Nusbaum C."/>
            <person name="Birren B.W."/>
            <person name="Azadi P."/>
            <person name="Lempicki R.A."/>
            <person name="Cuomo C.A."/>
            <person name="Kovacs J.A."/>
        </authorList>
    </citation>
    <scope>NUCLEOTIDE SEQUENCE [LARGE SCALE GENOMIC DNA]</scope>
    <source>
        <strain evidence="7">B80</strain>
    </source>
</reference>
<keyword evidence="2 3" id="KW-0067">ATP-binding</keyword>
<dbReference type="SUPFAM" id="SSF56112">
    <property type="entry name" value="Protein kinase-like (PK-like)"/>
    <property type="match status" value="1"/>
</dbReference>
<dbReference type="PROSITE" id="PS00108">
    <property type="entry name" value="PROTEIN_KINASE_ST"/>
    <property type="match status" value="1"/>
</dbReference>
<dbReference type="GeneID" id="28937091"/>
<dbReference type="Proteomes" id="UP000054454">
    <property type="component" value="Unassembled WGS sequence"/>
</dbReference>
<dbReference type="SMART" id="SM00220">
    <property type="entry name" value="S_TKc"/>
    <property type="match status" value="1"/>
</dbReference>
<keyword evidence="4" id="KW-0808">Transferase</keyword>
<keyword evidence="4" id="KW-0418">Kinase</keyword>
<dbReference type="Gene3D" id="3.30.200.20">
    <property type="entry name" value="Phosphorylase Kinase, domain 1"/>
    <property type="match status" value="1"/>
</dbReference>
<dbReference type="PROSITE" id="PS50011">
    <property type="entry name" value="PROTEIN_KINASE_DOM"/>
    <property type="match status" value="1"/>
</dbReference>
<keyword evidence="7" id="KW-1185">Reference proteome</keyword>
<protein>
    <recommendedName>
        <fullName evidence="5">Protein kinase domain-containing protein</fullName>
    </recommendedName>
</protein>
<dbReference type="EMBL" id="LFVZ01000010">
    <property type="protein sequence ID" value="KTW27364.1"/>
    <property type="molecule type" value="Genomic_DNA"/>
</dbReference>
<dbReference type="GO" id="GO:0005737">
    <property type="term" value="C:cytoplasm"/>
    <property type="evidence" value="ECO:0007669"/>
    <property type="project" value="TreeGrafter"/>
</dbReference>